<proteinExistence type="inferred from homology"/>
<evidence type="ECO:0000256" key="6">
    <source>
        <dbReference type="ARBA" id="ARBA00022970"/>
    </source>
</evidence>
<dbReference type="CDD" id="cd06582">
    <property type="entry name" value="TM_PBP1_LivH_like"/>
    <property type="match status" value="1"/>
</dbReference>
<evidence type="ECO:0000256" key="8">
    <source>
        <dbReference type="ARBA" id="ARBA00023136"/>
    </source>
</evidence>
<evidence type="ECO:0000313" key="11">
    <source>
        <dbReference type="EMBL" id="GAA3990538.1"/>
    </source>
</evidence>
<dbReference type="Proteomes" id="UP001500456">
    <property type="component" value="Unassembled WGS sequence"/>
</dbReference>
<evidence type="ECO:0000256" key="7">
    <source>
        <dbReference type="ARBA" id="ARBA00022989"/>
    </source>
</evidence>
<feature type="transmembrane region" description="Helical" evidence="10">
    <location>
        <begin position="64"/>
        <end position="85"/>
    </location>
</feature>
<feature type="transmembrane region" description="Helical" evidence="10">
    <location>
        <begin position="12"/>
        <end position="35"/>
    </location>
</feature>
<feature type="transmembrane region" description="Helical" evidence="10">
    <location>
        <begin position="150"/>
        <end position="170"/>
    </location>
</feature>
<dbReference type="EMBL" id="BAAAZX010000006">
    <property type="protein sequence ID" value="GAA3990538.1"/>
    <property type="molecule type" value="Genomic_DNA"/>
</dbReference>
<keyword evidence="7 10" id="KW-1133">Transmembrane helix</keyword>
<feature type="transmembrane region" description="Helical" evidence="10">
    <location>
        <begin position="42"/>
        <end position="58"/>
    </location>
</feature>
<comment type="similarity">
    <text evidence="9">Belongs to the binding-protein-dependent transport system permease family. LivHM subfamily.</text>
</comment>
<reference evidence="12" key="1">
    <citation type="journal article" date="2019" name="Int. J. Syst. Evol. Microbiol.">
        <title>The Global Catalogue of Microorganisms (GCM) 10K type strain sequencing project: providing services to taxonomists for standard genome sequencing and annotation.</title>
        <authorList>
            <consortium name="The Broad Institute Genomics Platform"/>
            <consortium name="The Broad Institute Genome Sequencing Center for Infectious Disease"/>
            <person name="Wu L."/>
            <person name="Ma J."/>
        </authorList>
    </citation>
    <scope>NUCLEOTIDE SEQUENCE [LARGE SCALE GENOMIC DNA]</scope>
    <source>
        <strain evidence="12">JCM 16924</strain>
    </source>
</reference>
<dbReference type="RefSeq" id="WP_257564207.1">
    <property type="nucleotide sequence ID" value="NZ_BAAAZX010000006.1"/>
</dbReference>
<feature type="transmembrane region" description="Helical" evidence="10">
    <location>
        <begin position="97"/>
        <end position="118"/>
    </location>
</feature>
<keyword evidence="3" id="KW-1003">Cell membrane</keyword>
<dbReference type="PANTHER" id="PTHR11795:SF371">
    <property type="entry name" value="HIGH-AFFINITY BRANCHED-CHAIN AMINO ACID TRANSPORT SYSTEM PERMEASE PROTEIN LIVH"/>
    <property type="match status" value="1"/>
</dbReference>
<keyword evidence="6" id="KW-0029">Amino-acid transport</keyword>
<organism evidence="11 12">
    <name type="scientific">Streptomyces plumbiresistens</name>
    <dbReference type="NCBI Taxonomy" id="511811"/>
    <lineage>
        <taxon>Bacteria</taxon>
        <taxon>Bacillati</taxon>
        <taxon>Actinomycetota</taxon>
        <taxon>Actinomycetes</taxon>
        <taxon>Kitasatosporales</taxon>
        <taxon>Streptomycetaceae</taxon>
        <taxon>Streptomyces</taxon>
    </lineage>
</organism>
<feature type="transmembrane region" description="Helical" evidence="10">
    <location>
        <begin position="200"/>
        <end position="221"/>
    </location>
</feature>
<comment type="caution">
    <text evidence="11">The sequence shown here is derived from an EMBL/GenBank/DDBJ whole genome shotgun (WGS) entry which is preliminary data.</text>
</comment>
<gene>
    <name evidence="11" type="ORF">GCM10022232_25760</name>
</gene>
<keyword evidence="12" id="KW-1185">Reference proteome</keyword>
<accession>A0ABP7QZW1</accession>
<name>A0ABP7QZW1_9ACTN</name>
<protein>
    <submittedName>
        <fullName evidence="11">Branched-chain amino acid ABC transporter permease</fullName>
    </submittedName>
</protein>
<evidence type="ECO:0000256" key="4">
    <source>
        <dbReference type="ARBA" id="ARBA00022519"/>
    </source>
</evidence>
<dbReference type="InterPro" id="IPR001851">
    <property type="entry name" value="ABC_transp_permease"/>
</dbReference>
<evidence type="ECO:0000256" key="9">
    <source>
        <dbReference type="ARBA" id="ARBA00037998"/>
    </source>
</evidence>
<sequence>MNEFLQYTLNGLTVGAFYALVALGYTMVYGIIRLINFAHGDFFMVGGFLALGVLSLLANGGMPAGVLVVVALVAATAVTGALGVASARIVYLPLLKAPQLSLLVSALGLSLAVEYGTALSQGTGFKSVPHIGFLSAENAIQLTDSVRLTYAQLGIFGVSVVLMAALFFFVQRTVTGTTMRTLAMDQDAARLMGINVERTILLTFLIGAGLAGTAGTMYALYYPQVNFLMGFLLGLRAFTAAVIGGIGNIPGAMVGGVIIGLLESYATGYVSGRWTDVVVFGTLIAVLVVRPSGLLGERVAERV</sequence>
<evidence type="ECO:0000256" key="1">
    <source>
        <dbReference type="ARBA" id="ARBA00004651"/>
    </source>
</evidence>
<dbReference type="PANTHER" id="PTHR11795">
    <property type="entry name" value="BRANCHED-CHAIN AMINO ACID TRANSPORT SYSTEM PERMEASE PROTEIN LIVH"/>
    <property type="match status" value="1"/>
</dbReference>
<dbReference type="InterPro" id="IPR052157">
    <property type="entry name" value="BCAA_transport_permease"/>
</dbReference>
<evidence type="ECO:0000256" key="10">
    <source>
        <dbReference type="SAM" id="Phobius"/>
    </source>
</evidence>
<evidence type="ECO:0000313" key="12">
    <source>
        <dbReference type="Proteomes" id="UP001500456"/>
    </source>
</evidence>
<comment type="subcellular location">
    <subcellularLocation>
        <location evidence="1">Cell membrane</location>
        <topology evidence="1">Multi-pass membrane protein</topology>
    </subcellularLocation>
</comment>
<dbReference type="Pfam" id="PF02653">
    <property type="entry name" value="BPD_transp_2"/>
    <property type="match status" value="1"/>
</dbReference>
<evidence type="ECO:0000256" key="3">
    <source>
        <dbReference type="ARBA" id="ARBA00022475"/>
    </source>
</evidence>
<evidence type="ECO:0000256" key="5">
    <source>
        <dbReference type="ARBA" id="ARBA00022692"/>
    </source>
</evidence>
<keyword evidence="4" id="KW-0997">Cell inner membrane</keyword>
<keyword evidence="8 10" id="KW-0472">Membrane</keyword>
<keyword evidence="5 10" id="KW-0812">Transmembrane</keyword>
<evidence type="ECO:0000256" key="2">
    <source>
        <dbReference type="ARBA" id="ARBA00022448"/>
    </source>
</evidence>
<keyword evidence="2" id="KW-0813">Transport</keyword>